<dbReference type="STRING" id="253628.A0A0D2A7T1"/>
<dbReference type="EMBL" id="KN847548">
    <property type="protein sequence ID" value="KIW02620.1"/>
    <property type="molecule type" value="Genomic_DNA"/>
</dbReference>
<dbReference type="VEuPathDB" id="FungiDB:PV09_06065"/>
<name>A0A0D2A7T1_9PEZI</name>
<evidence type="ECO:0000313" key="3">
    <source>
        <dbReference type="Proteomes" id="UP000053259"/>
    </source>
</evidence>
<proteinExistence type="predicted"/>
<evidence type="ECO:0000313" key="2">
    <source>
        <dbReference type="EMBL" id="KIW02620.1"/>
    </source>
</evidence>
<dbReference type="AlphaFoldDB" id="A0A0D2A7T1"/>
<dbReference type="RefSeq" id="XP_016212489.1">
    <property type="nucleotide sequence ID" value="XM_016359653.1"/>
</dbReference>
<feature type="domain" description="Heterokaryon incompatibility" evidence="1">
    <location>
        <begin position="171"/>
        <end position="313"/>
    </location>
</feature>
<dbReference type="InParanoid" id="A0A0D2A7T1"/>
<dbReference type="PANTHER" id="PTHR33112">
    <property type="entry name" value="DOMAIN PROTEIN, PUTATIVE-RELATED"/>
    <property type="match status" value="1"/>
</dbReference>
<dbReference type="InterPro" id="IPR010730">
    <property type="entry name" value="HET"/>
</dbReference>
<dbReference type="OrthoDB" id="5362512at2759"/>
<dbReference type="PANTHER" id="PTHR33112:SF13">
    <property type="entry name" value="HETEROKARYON INCOMPATIBILITY DOMAIN-CONTAINING PROTEIN"/>
    <property type="match status" value="1"/>
</dbReference>
<accession>A0A0D2A7T1</accession>
<protein>
    <recommendedName>
        <fullName evidence="1">Heterokaryon incompatibility domain-containing protein</fullName>
    </recommendedName>
</protein>
<dbReference type="GeneID" id="27314038"/>
<organism evidence="2 3">
    <name type="scientific">Verruconis gallopava</name>
    <dbReference type="NCBI Taxonomy" id="253628"/>
    <lineage>
        <taxon>Eukaryota</taxon>
        <taxon>Fungi</taxon>
        <taxon>Dikarya</taxon>
        <taxon>Ascomycota</taxon>
        <taxon>Pezizomycotina</taxon>
        <taxon>Dothideomycetes</taxon>
        <taxon>Pleosporomycetidae</taxon>
        <taxon>Venturiales</taxon>
        <taxon>Sympoventuriaceae</taxon>
        <taxon>Verruconis</taxon>
    </lineage>
</organism>
<evidence type="ECO:0000259" key="1">
    <source>
        <dbReference type="Pfam" id="PF06985"/>
    </source>
</evidence>
<dbReference type="Proteomes" id="UP000053259">
    <property type="component" value="Unassembled WGS sequence"/>
</dbReference>
<gene>
    <name evidence="2" type="ORF">PV09_06065</name>
</gene>
<sequence length="655" mass="74476">MSALDVCCVCNDLVPLNDDGTTTTYLETVTSSFRGCESCALILHALNECVPEALVSEDGPPDIQIVIRQAIMRSFIELAIKWGDHRGVILDLFVEANTTCPWSTVRVGVPTSGNTISHESFDLVRTWFDDCLKNHKHCRFSKLVQAPPRLLDLYAVQPNVVLCEPSHLVKYICLSHCWGDSRAVTTTLDNVSSFKSAIVFSNLPRTFQEAVIFTRKMGVRYLWIDSLCIIQDSEEDWQAQSALMSSIYANSCLTLAATGSSSDDGGLFFRHPKATFHGISKVGSEYKVHARPVIDHMDDAQFPLFKRAWVFQERLLAPRVLHFGRQEMWWECMETVDCECGGIVSNERYGSGQEKFFSKITHQEAFLREGDVHLRRRWHAIIEEYTQLSLTKMRDRLPALSGIAEQMANPPNGPKRDARYIAGLWNDTLLQDLLWYRLDALCSAPTPKWRAPSWSWAGQEGSVRYFDAPHIQESTDSGTRIDHENVPFLHKIHVEILEAEARVANQDNPYGEVLSAHLRLKGPLVTVSVSDSRSLSSRTLHQKRRLLRRQALRSVHYEFRFETTDNPNSYPFFADYDLQKHDQGFADATFAILRVATCTNFDEYAMLLKCIHKDQNIWERVGLFTTKFAGRSTADHNVYQTTFATESLMTEITVV</sequence>
<reference evidence="2 3" key="1">
    <citation type="submission" date="2015-01" db="EMBL/GenBank/DDBJ databases">
        <title>The Genome Sequence of Ochroconis gallopava CBS43764.</title>
        <authorList>
            <consortium name="The Broad Institute Genomics Platform"/>
            <person name="Cuomo C."/>
            <person name="de Hoog S."/>
            <person name="Gorbushina A."/>
            <person name="Stielow B."/>
            <person name="Teixiera M."/>
            <person name="Abouelleil A."/>
            <person name="Chapman S.B."/>
            <person name="Priest M."/>
            <person name="Young S.K."/>
            <person name="Wortman J."/>
            <person name="Nusbaum C."/>
            <person name="Birren B."/>
        </authorList>
    </citation>
    <scope>NUCLEOTIDE SEQUENCE [LARGE SCALE GENOMIC DNA]</scope>
    <source>
        <strain evidence="2 3">CBS 43764</strain>
    </source>
</reference>
<keyword evidence="3" id="KW-1185">Reference proteome</keyword>
<dbReference type="HOGENOM" id="CLU_002639_2_8_1"/>
<dbReference type="Pfam" id="PF06985">
    <property type="entry name" value="HET"/>
    <property type="match status" value="1"/>
</dbReference>